<sequence length="144" mass="16691">MDVVFNEDTTFFNSEFHREYQKEILTLVYDEDDNQDVGNMDLSGMTLNQSGYEHLITEEVSDEHPIIEEVVLSPTQLETEFLKNMALSPVDISHQSLPEDVLEPHIRQLSQHHTKGIHKATYEPELSSKVKYLRNHYVSNQCLS</sequence>
<keyword evidence="2" id="KW-1185">Reference proteome</keyword>
<protein>
    <submittedName>
        <fullName evidence="1">Uncharacterized protein</fullName>
    </submittedName>
</protein>
<organism evidence="1 2">
    <name type="scientific">Abeliophyllum distichum</name>
    <dbReference type="NCBI Taxonomy" id="126358"/>
    <lineage>
        <taxon>Eukaryota</taxon>
        <taxon>Viridiplantae</taxon>
        <taxon>Streptophyta</taxon>
        <taxon>Embryophyta</taxon>
        <taxon>Tracheophyta</taxon>
        <taxon>Spermatophyta</taxon>
        <taxon>Magnoliopsida</taxon>
        <taxon>eudicotyledons</taxon>
        <taxon>Gunneridae</taxon>
        <taxon>Pentapetalae</taxon>
        <taxon>asterids</taxon>
        <taxon>lamiids</taxon>
        <taxon>Lamiales</taxon>
        <taxon>Oleaceae</taxon>
        <taxon>Forsythieae</taxon>
        <taxon>Abeliophyllum</taxon>
    </lineage>
</organism>
<accession>A0ABD1PSY4</accession>
<dbReference type="AlphaFoldDB" id="A0ABD1PSY4"/>
<comment type="caution">
    <text evidence="1">The sequence shown here is derived from an EMBL/GenBank/DDBJ whole genome shotgun (WGS) entry which is preliminary data.</text>
</comment>
<evidence type="ECO:0000313" key="1">
    <source>
        <dbReference type="EMBL" id="KAL2466739.1"/>
    </source>
</evidence>
<gene>
    <name evidence="1" type="ORF">Adt_42590</name>
</gene>
<name>A0ABD1PSY4_9LAMI</name>
<proteinExistence type="predicted"/>
<dbReference type="EMBL" id="JBFOLK010000013">
    <property type="protein sequence ID" value="KAL2466739.1"/>
    <property type="molecule type" value="Genomic_DNA"/>
</dbReference>
<evidence type="ECO:0000313" key="2">
    <source>
        <dbReference type="Proteomes" id="UP001604336"/>
    </source>
</evidence>
<dbReference type="Proteomes" id="UP001604336">
    <property type="component" value="Unassembled WGS sequence"/>
</dbReference>
<reference evidence="2" key="1">
    <citation type="submission" date="2024-07" db="EMBL/GenBank/DDBJ databases">
        <title>Two chromosome-level genome assemblies of Korean endemic species Abeliophyllum distichum and Forsythia ovata (Oleaceae).</title>
        <authorList>
            <person name="Jang H."/>
        </authorList>
    </citation>
    <scope>NUCLEOTIDE SEQUENCE [LARGE SCALE GENOMIC DNA]</scope>
</reference>